<comment type="caution">
    <text evidence="1">The sequence shown here is derived from an EMBL/GenBank/DDBJ whole genome shotgun (WGS) entry which is preliminary data.</text>
</comment>
<dbReference type="Proteomes" id="UP001200470">
    <property type="component" value="Unassembled WGS sequence"/>
</dbReference>
<dbReference type="RefSeq" id="WP_301638679.1">
    <property type="nucleotide sequence ID" value="NZ_JADYTN010000041.1"/>
</dbReference>
<gene>
    <name evidence="1" type="ORF">I6E12_11940</name>
</gene>
<evidence type="ECO:0000313" key="2">
    <source>
        <dbReference type="Proteomes" id="UP001200470"/>
    </source>
</evidence>
<dbReference type="EMBL" id="JADYTN010000041">
    <property type="protein sequence ID" value="MCF2564807.1"/>
    <property type="molecule type" value="Genomic_DNA"/>
</dbReference>
<proteinExistence type="predicted"/>
<protein>
    <submittedName>
        <fullName evidence="1">Uncharacterized protein</fullName>
    </submittedName>
</protein>
<evidence type="ECO:0000313" key="1">
    <source>
        <dbReference type="EMBL" id="MCF2564807.1"/>
    </source>
</evidence>
<accession>A0ABS9CJ67</accession>
<reference evidence="1 2" key="1">
    <citation type="submission" date="2020-12" db="EMBL/GenBank/DDBJ databases">
        <title>Whole genome sequences of gut porcine anaerobes.</title>
        <authorList>
            <person name="Kubasova T."/>
            <person name="Jahodarova E."/>
            <person name="Rychlik I."/>
        </authorList>
    </citation>
    <scope>NUCLEOTIDE SEQUENCE [LARGE SCALE GENOMIC DNA]</scope>
    <source>
        <strain evidence="1 2">An925</strain>
    </source>
</reference>
<organism evidence="1 2">
    <name type="scientific">Xylanibacter brevis</name>
    <dbReference type="NCBI Taxonomy" id="83231"/>
    <lineage>
        <taxon>Bacteria</taxon>
        <taxon>Pseudomonadati</taxon>
        <taxon>Bacteroidota</taxon>
        <taxon>Bacteroidia</taxon>
        <taxon>Bacteroidales</taxon>
        <taxon>Prevotellaceae</taxon>
        <taxon>Xylanibacter</taxon>
    </lineage>
</organism>
<keyword evidence="2" id="KW-1185">Reference proteome</keyword>
<sequence>MKHKAMQLEFEGQTHSIDANTLVNILIHYQSVVTEANKQLSGGAREVTLKVNALKQGSFVVDVSVAQNIVEQLFSKEAVEYVAALCCVVGGVYQLYKHFKGRPVKTKEEKKNADTILKFGDNVNITINTYNQQIVRQAVSKSMETANDDPSVEGFTVKGDGGEKCAEFERREFEDYIYDGFDTEDAVPEERIEEEITTLVIVGLNFERGSRWQFMYNGFKISMIVKDDALMQKIDEGERFGKGDAIKVKLRRVQRYNKDYRAYENKSYRIVEFIEHIIPQKTLNLFDEK</sequence>
<name>A0ABS9CJ67_9BACT</name>